<dbReference type="RefSeq" id="WP_132545368.1">
    <property type="nucleotide sequence ID" value="NZ_SLWW01000009.1"/>
</dbReference>
<proteinExistence type="predicted"/>
<evidence type="ECO:0000313" key="5">
    <source>
        <dbReference type="Proteomes" id="UP000295142"/>
    </source>
</evidence>
<dbReference type="SUPFAM" id="SSF88874">
    <property type="entry name" value="Receptor-binding domain of short tail fibre protein gp12"/>
    <property type="match status" value="1"/>
</dbReference>
<comment type="caution">
    <text evidence="4">The sequence shown here is derived from an EMBL/GenBank/DDBJ whole genome shotgun (WGS) entry which is preliminary data.</text>
</comment>
<reference evidence="4 5" key="1">
    <citation type="submission" date="2019-03" db="EMBL/GenBank/DDBJ databases">
        <title>Genomic Encyclopedia of Type Strains, Phase IV (KMG-IV): sequencing the most valuable type-strain genomes for metagenomic binning, comparative biology and taxonomic classification.</title>
        <authorList>
            <person name="Goeker M."/>
        </authorList>
    </citation>
    <scope>NUCLEOTIDE SEQUENCE [LARGE SCALE GENOMIC DNA]</scope>
    <source>
        <strain evidence="4 5">DSM 4868</strain>
    </source>
</reference>
<organism evidence="4 5">
    <name type="scientific">Rhodovulum euryhalinum</name>
    <dbReference type="NCBI Taxonomy" id="35805"/>
    <lineage>
        <taxon>Bacteria</taxon>
        <taxon>Pseudomonadati</taxon>
        <taxon>Pseudomonadota</taxon>
        <taxon>Alphaproteobacteria</taxon>
        <taxon>Rhodobacterales</taxon>
        <taxon>Paracoccaceae</taxon>
        <taxon>Rhodovulum</taxon>
    </lineage>
</organism>
<feature type="domain" description="Phage tail collar" evidence="3">
    <location>
        <begin position="36"/>
        <end position="92"/>
    </location>
</feature>
<feature type="chain" id="PRO_5020634310" evidence="2">
    <location>
        <begin position="30"/>
        <end position="201"/>
    </location>
</feature>
<evidence type="ECO:0000259" key="3">
    <source>
        <dbReference type="Pfam" id="PF07484"/>
    </source>
</evidence>
<dbReference type="Proteomes" id="UP000295142">
    <property type="component" value="Unassembled WGS sequence"/>
</dbReference>
<dbReference type="InterPro" id="IPR011083">
    <property type="entry name" value="Phage_tail_collar_dom"/>
</dbReference>
<dbReference type="EMBL" id="SLWW01000009">
    <property type="protein sequence ID" value="TCO70613.1"/>
    <property type="molecule type" value="Genomic_DNA"/>
</dbReference>
<dbReference type="Pfam" id="PF07484">
    <property type="entry name" value="Collar"/>
    <property type="match status" value="1"/>
</dbReference>
<keyword evidence="5" id="KW-1185">Reference proteome</keyword>
<dbReference type="Gene3D" id="3.90.1340.10">
    <property type="entry name" value="Phage tail collar domain"/>
    <property type="match status" value="1"/>
</dbReference>
<dbReference type="InterPro" id="IPR037053">
    <property type="entry name" value="Phage_tail_collar_dom_sf"/>
</dbReference>
<evidence type="ECO:0000256" key="1">
    <source>
        <dbReference type="SAM" id="MobiDB-lite"/>
    </source>
</evidence>
<feature type="region of interest" description="Disordered" evidence="1">
    <location>
        <begin position="94"/>
        <end position="174"/>
    </location>
</feature>
<gene>
    <name evidence="4" type="ORF">EV655_109160</name>
</gene>
<sequence>MTYPTRPLPAALISCLCLAAPLVPTSASAGPEPFIGEIMMVGYSFCPRAWAEADGQLLPIAQNQALFSLYGTTFGGDGRTTFALPDLRGRMPVHTGAAPGLSQRPLGQKGGSETTTLTVNQMPPHSHGLNATTAAGASPDPTGNLPANVGRETIYAGGPPDAQMSGSAIGATGGGQPVGTMPPFQVIRFCVALQGIFPSRN</sequence>
<feature type="signal peptide" evidence="2">
    <location>
        <begin position="1"/>
        <end position="29"/>
    </location>
</feature>
<keyword evidence="2" id="KW-0732">Signal</keyword>
<feature type="compositionally biased region" description="Polar residues" evidence="1">
    <location>
        <begin position="111"/>
        <end position="135"/>
    </location>
</feature>
<dbReference type="OrthoDB" id="9810174at2"/>
<evidence type="ECO:0000313" key="4">
    <source>
        <dbReference type="EMBL" id="TCO70613.1"/>
    </source>
</evidence>
<protein>
    <submittedName>
        <fullName evidence="4">Microcystin-dependent protein</fullName>
    </submittedName>
</protein>
<accession>A0A4R2KAY0</accession>
<evidence type="ECO:0000256" key="2">
    <source>
        <dbReference type="SAM" id="SignalP"/>
    </source>
</evidence>
<dbReference type="AlphaFoldDB" id="A0A4R2KAY0"/>
<name>A0A4R2KAY0_9RHOB</name>